<protein>
    <submittedName>
        <fullName evidence="2">Uncharacterized protein</fullName>
    </submittedName>
</protein>
<evidence type="ECO:0000313" key="3">
    <source>
        <dbReference type="Proteomes" id="UP001176941"/>
    </source>
</evidence>
<proteinExistence type="predicted"/>
<evidence type="ECO:0000256" key="1">
    <source>
        <dbReference type="SAM" id="MobiDB-lite"/>
    </source>
</evidence>
<evidence type="ECO:0000313" key="2">
    <source>
        <dbReference type="EMBL" id="CAI9163226.1"/>
    </source>
</evidence>
<accession>A0ABN8YQ79</accession>
<keyword evidence="3" id="KW-1185">Reference proteome</keyword>
<organism evidence="2 3">
    <name type="scientific">Rangifer tarandus platyrhynchus</name>
    <name type="common">Svalbard reindeer</name>
    <dbReference type="NCBI Taxonomy" id="3082113"/>
    <lineage>
        <taxon>Eukaryota</taxon>
        <taxon>Metazoa</taxon>
        <taxon>Chordata</taxon>
        <taxon>Craniata</taxon>
        <taxon>Vertebrata</taxon>
        <taxon>Euteleostomi</taxon>
        <taxon>Mammalia</taxon>
        <taxon>Eutheria</taxon>
        <taxon>Laurasiatheria</taxon>
        <taxon>Artiodactyla</taxon>
        <taxon>Ruminantia</taxon>
        <taxon>Pecora</taxon>
        <taxon>Cervidae</taxon>
        <taxon>Odocoileinae</taxon>
        <taxon>Rangifer</taxon>
    </lineage>
</organism>
<dbReference type="EMBL" id="OX459957">
    <property type="protein sequence ID" value="CAI9163226.1"/>
    <property type="molecule type" value="Genomic_DNA"/>
</dbReference>
<dbReference type="Proteomes" id="UP001176941">
    <property type="component" value="Chromosome 21"/>
</dbReference>
<sequence>MSWQRDQLPLARPPLFKIASLAIAPHPTLELKYPSVRKLRRGQLRFSQHQGHRRKPPVSGVFLPHPAPAGSSGSDLIQQVSLPQPALPISPGLAWIKMLPPSWPVGPSAARGG</sequence>
<name>A0ABN8YQ79_RANTA</name>
<gene>
    <name evidence="2" type="ORF">MRATA1EN1_LOCUS12188</name>
</gene>
<reference evidence="2" key="1">
    <citation type="submission" date="2023-04" db="EMBL/GenBank/DDBJ databases">
        <authorList>
            <consortium name="ELIXIR-Norway"/>
        </authorList>
    </citation>
    <scope>NUCLEOTIDE SEQUENCE [LARGE SCALE GENOMIC DNA]</scope>
</reference>
<feature type="region of interest" description="Disordered" evidence="1">
    <location>
        <begin position="46"/>
        <end position="76"/>
    </location>
</feature>